<reference evidence="4 5" key="1">
    <citation type="journal article" date="2019" name="Nat. Ecol. Evol.">
        <title>Megaphylogeny resolves global patterns of mushroom evolution.</title>
        <authorList>
            <person name="Varga T."/>
            <person name="Krizsan K."/>
            <person name="Foldi C."/>
            <person name="Dima B."/>
            <person name="Sanchez-Garcia M."/>
            <person name="Sanchez-Ramirez S."/>
            <person name="Szollosi G.J."/>
            <person name="Szarkandi J.G."/>
            <person name="Papp V."/>
            <person name="Albert L."/>
            <person name="Andreopoulos W."/>
            <person name="Angelini C."/>
            <person name="Antonin V."/>
            <person name="Barry K.W."/>
            <person name="Bougher N.L."/>
            <person name="Buchanan P."/>
            <person name="Buyck B."/>
            <person name="Bense V."/>
            <person name="Catcheside P."/>
            <person name="Chovatia M."/>
            <person name="Cooper J."/>
            <person name="Damon W."/>
            <person name="Desjardin D."/>
            <person name="Finy P."/>
            <person name="Geml J."/>
            <person name="Haridas S."/>
            <person name="Hughes K."/>
            <person name="Justo A."/>
            <person name="Karasinski D."/>
            <person name="Kautmanova I."/>
            <person name="Kiss B."/>
            <person name="Kocsube S."/>
            <person name="Kotiranta H."/>
            <person name="LaButti K.M."/>
            <person name="Lechner B.E."/>
            <person name="Liimatainen K."/>
            <person name="Lipzen A."/>
            <person name="Lukacs Z."/>
            <person name="Mihaltcheva S."/>
            <person name="Morgado L.N."/>
            <person name="Niskanen T."/>
            <person name="Noordeloos M.E."/>
            <person name="Ohm R.A."/>
            <person name="Ortiz-Santana B."/>
            <person name="Ovrebo C."/>
            <person name="Racz N."/>
            <person name="Riley R."/>
            <person name="Savchenko A."/>
            <person name="Shiryaev A."/>
            <person name="Soop K."/>
            <person name="Spirin V."/>
            <person name="Szebenyi C."/>
            <person name="Tomsovsky M."/>
            <person name="Tulloss R.E."/>
            <person name="Uehling J."/>
            <person name="Grigoriev I.V."/>
            <person name="Vagvolgyi C."/>
            <person name="Papp T."/>
            <person name="Martin F.M."/>
            <person name="Miettinen O."/>
            <person name="Hibbett D.S."/>
            <person name="Nagy L.G."/>
        </authorList>
    </citation>
    <scope>NUCLEOTIDE SEQUENCE [LARGE SCALE GENOMIC DNA]</scope>
    <source>
        <strain evidence="4 5">CBS 309.79</strain>
    </source>
</reference>
<dbReference type="InterPro" id="IPR013176">
    <property type="entry name" value="Ccz1"/>
</dbReference>
<dbReference type="Pfam" id="PF19031">
    <property type="entry name" value="Intu_longin_1"/>
    <property type="match status" value="1"/>
</dbReference>
<feature type="region of interest" description="Disordered" evidence="2">
    <location>
        <begin position="326"/>
        <end position="376"/>
    </location>
</feature>
<organism evidence="4 5">
    <name type="scientific">Pterulicium gracile</name>
    <dbReference type="NCBI Taxonomy" id="1884261"/>
    <lineage>
        <taxon>Eukaryota</taxon>
        <taxon>Fungi</taxon>
        <taxon>Dikarya</taxon>
        <taxon>Basidiomycota</taxon>
        <taxon>Agaricomycotina</taxon>
        <taxon>Agaricomycetes</taxon>
        <taxon>Agaricomycetidae</taxon>
        <taxon>Agaricales</taxon>
        <taxon>Pleurotineae</taxon>
        <taxon>Pterulaceae</taxon>
        <taxon>Pterulicium</taxon>
    </lineage>
</organism>
<dbReference type="InterPro" id="IPR043987">
    <property type="entry name" value="CCZ1/INTU/HSP4_longin_1"/>
</dbReference>
<dbReference type="Proteomes" id="UP000305067">
    <property type="component" value="Unassembled WGS sequence"/>
</dbReference>
<comment type="similarity">
    <text evidence="1">Belongs to the CCZ1 family.</text>
</comment>
<gene>
    <name evidence="4" type="ORF">BDV98DRAFT_45867</name>
</gene>
<feature type="compositionally biased region" description="Basic and acidic residues" evidence="2">
    <location>
        <begin position="331"/>
        <end position="348"/>
    </location>
</feature>
<feature type="compositionally biased region" description="Basic and acidic residues" evidence="2">
    <location>
        <begin position="264"/>
        <end position="280"/>
    </location>
</feature>
<dbReference type="EMBL" id="ML178823">
    <property type="protein sequence ID" value="TFL01955.1"/>
    <property type="molecule type" value="Genomic_DNA"/>
</dbReference>
<name>A0A5C3QIV0_9AGAR</name>
<evidence type="ECO:0000256" key="1">
    <source>
        <dbReference type="ARBA" id="ARBA00005352"/>
    </source>
</evidence>
<dbReference type="OrthoDB" id="240546at2759"/>
<feature type="domain" description="CCZ1/INTU/HSP4 first Longin" evidence="3">
    <location>
        <begin position="29"/>
        <end position="155"/>
    </location>
</feature>
<evidence type="ECO:0000259" key="3">
    <source>
        <dbReference type="Pfam" id="PF19031"/>
    </source>
</evidence>
<dbReference type="PANTHER" id="PTHR13056:SF0">
    <property type="entry name" value="VACUOLAR FUSION PROTEIN CCZ1 HOMOLOG-RELATED"/>
    <property type="match status" value="1"/>
</dbReference>
<feature type="region of interest" description="Disordered" evidence="2">
    <location>
        <begin position="258"/>
        <end position="290"/>
    </location>
</feature>
<accession>A0A5C3QIV0</accession>
<dbReference type="STRING" id="1884261.A0A5C3QIV0"/>
<sequence>MSLRPPALSYLTIYNSTLTSPEGTFQPDDEDAEEQAHILFYTSRDRAGTRDKMLRQVGLAKAITHFSDMFSEDPCNGIRSQARRMVLVSPEPNYWIHACVDLAKAPRMPSDATIKARDPLSKTTQTFDHLDSSVHDLSLRSLLLTGYSLFKLKHGSFSSILATLGREALELQMERHFTPWAWSWDIEELGDFGTSLGPTLHPLHKRMLPLVDEFAEQAAPYSCPLLLSPPYIIPSSSYSASYSQSSLPRYLLDRILPPVPQPESKAHSSSKLDADGRAEETTADAETKSSASTFLGLPAMNLNANMNTAVDPRKWTWPGYLTFGKGQSKATGKESVDFRAPPDTKEEAAQAEDPSVPVVMQPPPEADPVYDGDSPSNAQVNPDDLAEAMSTIGVVLPPSQERERSPTPEPAPEVITLTFHLSPNEDLQTTTKRKISCLTKDHLSLILVHPEDDSSEQIGENTALLDLVGKLLRAIKIVALNEESKTSSPTTASILQPKDRSILFKDSYSQSYNEFASKSEQHYNAQQLQNVHPDIAEVFSRTQHPQNFYAARKTTDPAGCVYVEVCRKEASLSDVDNIVASSIRQFYD</sequence>
<evidence type="ECO:0000256" key="2">
    <source>
        <dbReference type="SAM" id="MobiDB-lite"/>
    </source>
</evidence>
<evidence type="ECO:0000313" key="4">
    <source>
        <dbReference type="EMBL" id="TFL01955.1"/>
    </source>
</evidence>
<keyword evidence="5" id="KW-1185">Reference proteome</keyword>
<dbReference type="GO" id="GO:0016192">
    <property type="term" value="P:vesicle-mediated transport"/>
    <property type="evidence" value="ECO:0007669"/>
    <property type="project" value="InterPro"/>
</dbReference>
<dbReference type="PANTHER" id="PTHR13056">
    <property type="entry name" value="VACUOLAR FUSION PROTEIN CCZ1 HOMOLOG-RELATED"/>
    <property type="match status" value="1"/>
</dbReference>
<dbReference type="GO" id="GO:0035658">
    <property type="term" value="C:Mon1-Ccz1 complex"/>
    <property type="evidence" value="ECO:0007669"/>
    <property type="project" value="InterPro"/>
</dbReference>
<proteinExistence type="inferred from homology"/>
<dbReference type="AlphaFoldDB" id="A0A5C3QIV0"/>
<evidence type="ECO:0000313" key="5">
    <source>
        <dbReference type="Proteomes" id="UP000305067"/>
    </source>
</evidence>
<protein>
    <recommendedName>
        <fullName evidence="3">CCZ1/INTU/HSP4 first Longin domain-containing protein</fullName>
    </recommendedName>
</protein>